<dbReference type="PANTHER" id="PTHR12526">
    <property type="entry name" value="GLYCOSYLTRANSFERASE"/>
    <property type="match status" value="1"/>
</dbReference>
<dbReference type="CDD" id="cd03801">
    <property type="entry name" value="GT4_PimA-like"/>
    <property type="match status" value="1"/>
</dbReference>
<evidence type="ECO:0000313" key="8">
    <source>
        <dbReference type="Proteomes" id="UP001609219"/>
    </source>
</evidence>
<dbReference type="InterPro" id="IPR028098">
    <property type="entry name" value="Glyco_trans_4-like_N"/>
</dbReference>
<reference evidence="7 8" key="1">
    <citation type="submission" date="2024-10" db="EMBL/GenBank/DDBJ databases">
        <authorList>
            <person name="Riesco R."/>
        </authorList>
    </citation>
    <scope>NUCLEOTIDE SEQUENCE [LARGE SCALE GENOMIC DNA]</scope>
    <source>
        <strain evidence="6 7">NCIMB 15448</strain>
        <strain evidence="5 8">NCIMB 15450</strain>
    </source>
</reference>
<evidence type="ECO:0000313" key="7">
    <source>
        <dbReference type="Proteomes" id="UP001609176"/>
    </source>
</evidence>
<dbReference type="EC" id="2.4.-.-" evidence="5"/>
<dbReference type="RefSeq" id="WP_395125228.1">
    <property type="nucleotide sequence ID" value="NZ_JBIMSN010000158.1"/>
</dbReference>
<evidence type="ECO:0000259" key="4">
    <source>
        <dbReference type="Pfam" id="PF13439"/>
    </source>
</evidence>
<keyword evidence="8" id="KW-1185">Reference proteome</keyword>
<dbReference type="Proteomes" id="UP001609219">
    <property type="component" value="Unassembled WGS sequence"/>
</dbReference>
<evidence type="ECO:0000256" key="1">
    <source>
        <dbReference type="ARBA" id="ARBA00022676"/>
    </source>
</evidence>
<dbReference type="EMBL" id="JBIMSP010000029">
    <property type="protein sequence ID" value="MFH5243687.1"/>
    <property type="molecule type" value="Genomic_DNA"/>
</dbReference>
<comment type="caution">
    <text evidence="5">The sequence shown here is derived from an EMBL/GenBank/DDBJ whole genome shotgun (WGS) entry which is preliminary data.</text>
</comment>
<name>A0ABW7KGB9_9NOCA</name>
<keyword evidence="2 5" id="KW-0808">Transferase</keyword>
<accession>A0ABW7KGB9</accession>
<proteinExistence type="predicted"/>
<organism evidence="5 8">
    <name type="scientific">Antrihabitans spumae</name>
    <dbReference type="NCBI Taxonomy" id="3373370"/>
    <lineage>
        <taxon>Bacteria</taxon>
        <taxon>Bacillati</taxon>
        <taxon>Actinomycetota</taxon>
        <taxon>Actinomycetes</taxon>
        <taxon>Mycobacteriales</taxon>
        <taxon>Nocardiaceae</taxon>
        <taxon>Antrihabitans</taxon>
    </lineage>
</organism>
<feature type="domain" description="Glycosyltransferase subfamily 4-like N-terminal" evidence="4">
    <location>
        <begin position="19"/>
        <end position="174"/>
    </location>
</feature>
<dbReference type="GO" id="GO:0016757">
    <property type="term" value="F:glycosyltransferase activity"/>
    <property type="evidence" value="ECO:0007669"/>
    <property type="project" value="UniProtKB-KW"/>
</dbReference>
<evidence type="ECO:0000256" key="2">
    <source>
        <dbReference type="ARBA" id="ARBA00022679"/>
    </source>
</evidence>
<dbReference type="Gene3D" id="3.40.50.2000">
    <property type="entry name" value="Glycogen Phosphorylase B"/>
    <property type="match status" value="2"/>
</dbReference>
<dbReference type="Pfam" id="PF00534">
    <property type="entry name" value="Glycos_transf_1"/>
    <property type="match status" value="1"/>
</dbReference>
<protein>
    <submittedName>
        <fullName evidence="5">Glycosyltransferase family 4 protein</fullName>
        <ecNumber evidence="5">2.4.-.-</ecNumber>
    </submittedName>
</protein>
<dbReference type="Proteomes" id="UP001609176">
    <property type="component" value="Unassembled WGS sequence"/>
</dbReference>
<evidence type="ECO:0000313" key="5">
    <source>
        <dbReference type="EMBL" id="MFH5232742.1"/>
    </source>
</evidence>
<dbReference type="Pfam" id="PF13439">
    <property type="entry name" value="Glyco_transf_4"/>
    <property type="match status" value="1"/>
</dbReference>
<dbReference type="EMBL" id="JBIMSN010000158">
    <property type="protein sequence ID" value="MFH5232742.1"/>
    <property type="molecule type" value="Genomic_DNA"/>
</dbReference>
<sequence length="387" mass="42399">MGLNVVMIATYPFEPGKIVGGIESVTSTLVPALAAQDDIDTLTVLRFHDGEVPVHTRKEGDKVEVRYLRGQPRLSVATRSILDVRQARRIIKELQPDVVHAQEIGMRGDIATQITQNAVVTVHGLVHVETKMQAQASFKEKLRFYFVESMVKRVLRRAKVVISISEYDAKELAGLVHGTRMSIPNPTASEFFELSPSGPTEPRLLFAGVLSPRKNPEGLLNAFAIAREKVLAAKLIMVGPQPDAAYAQTIRDQADRLGLGDSIEFVGLVENERLRDEIQQARAVVLFSREETAPTILAQAMAAGKPVVSSRVGGVPEMVSDGENGYLVEQGDEAAFAERMIALLDDQNLALELGARGHTMALDRFEPNAVARRTIDAYRHAIGAQQH</sequence>
<dbReference type="InterPro" id="IPR001296">
    <property type="entry name" value="Glyco_trans_1"/>
</dbReference>
<dbReference type="SUPFAM" id="SSF53756">
    <property type="entry name" value="UDP-Glycosyltransferase/glycogen phosphorylase"/>
    <property type="match status" value="1"/>
</dbReference>
<feature type="domain" description="Glycosyl transferase family 1" evidence="3">
    <location>
        <begin position="197"/>
        <end position="357"/>
    </location>
</feature>
<keyword evidence="1 5" id="KW-0328">Glycosyltransferase</keyword>
<gene>
    <name evidence="6" type="ORF">ACHIPV_17655</name>
    <name evidence="5" type="ORF">ACHIRB_29860</name>
</gene>
<evidence type="ECO:0000313" key="6">
    <source>
        <dbReference type="EMBL" id="MFH5243687.1"/>
    </source>
</evidence>
<evidence type="ECO:0000259" key="3">
    <source>
        <dbReference type="Pfam" id="PF00534"/>
    </source>
</evidence>